<feature type="coiled-coil region" evidence="1">
    <location>
        <begin position="775"/>
        <end position="823"/>
    </location>
</feature>
<sequence length="1021" mass="110599">MTTLRSVVEETVPELFPALVKHVSHPYALAMALDDLLPGPPLPPPDAPPLADAVPTLTLTEGTRALFYSLSKSYPGLFGPSSQTANLELALSSMLLSSSAEARSTAASPSSNADEVDAALASLLSPTPAARPGSDGAGPDNADSPSRSADAGAARHMDPLVNTLVEHLAQLPLESYLVAQDAVGFLYLLFEAQVSKASGGLGADGEAHTELASNIADRVADAIPSISASLLAVLIRNYLRIFGRTLGLSSVPAIYTLIPSHGELAELRAALAAMSSAGEDLTLEAANDALETQRLRDQLASLSGTEAPAATTEATETSETSIRLMRTNKELRAKLREAKADASNELAQVQAELRDSVLRADNLAYDVERLQKALDERVAKDASLESSLTKLQSKVADHALESEQFALERAELESRVRSQAMELEALRARGSVATGRSLETASPMASPRVASTVADLADARDEITRLERVIRTSAATHAEALDALQHELNEARAENEHLYKEQAAHVREHASLLRELESARDSADDVQVERRRLNAVIVSLNSELKHTKAAAEQALELEKEAAANRVFKLERALTRAQALADSVIDASGGDGRGANGSAALADAMREWNEERNDLLDHVAQLQSKIARATDEKAELVAEFEETLRKTREVYASESNRKTADGEAALERARAAAVKAAREADAEKAELLDQIDELQARNATLAQRCDTSLGHNESVQLQRRKWMDEKARFLRDAEKWQVERSALIAAKTKVLMEHNEEIKVMRCMWDEEKASQQALLDAAHAKTKLYKGEVEELNAELEKIHAKLAEAQAELRAQRAEFESAVSVEAAKISAEKEAGLTRALADAQTMHQQAMNVIEGYKKQMRESQLIEEQIESELAEAASARATVAKLTEENARLKEEVVAKTQLIEVSSIHSHLAVMTECEELKAVNAKLVAHNKTLDKGLRNTNLAQQRLAAALASSNAKVETWKRKALNLRDKLDRMERLGGSRLGNERRSNAAASSSFMVAAAASMRNAGSTPQLRR</sequence>
<dbReference type="AlphaFoldDB" id="A0A0L0DG32"/>
<keyword evidence="1" id="KW-0175">Coiled coil</keyword>
<dbReference type="EMBL" id="GL349466">
    <property type="protein sequence ID" value="KNC51302.1"/>
    <property type="molecule type" value="Genomic_DNA"/>
</dbReference>
<dbReference type="RefSeq" id="XP_013756224.1">
    <property type="nucleotide sequence ID" value="XM_013900770.1"/>
</dbReference>
<feature type="coiled-coil region" evidence="1">
    <location>
        <begin position="604"/>
        <end position="703"/>
    </location>
</feature>
<feature type="coiled-coil region" evidence="1">
    <location>
        <begin position="871"/>
        <end position="905"/>
    </location>
</feature>
<reference evidence="3 4" key="1">
    <citation type="submission" date="2010-05" db="EMBL/GenBank/DDBJ databases">
        <title>The Genome Sequence of Thecamonas trahens ATCC 50062.</title>
        <authorList>
            <consortium name="The Broad Institute Genome Sequencing Platform"/>
            <person name="Russ C."/>
            <person name="Cuomo C."/>
            <person name="Shea T."/>
            <person name="Young S.K."/>
            <person name="Zeng Q."/>
            <person name="Koehrsen M."/>
            <person name="Haas B."/>
            <person name="Borodovsky M."/>
            <person name="Guigo R."/>
            <person name="Alvarado L."/>
            <person name="Berlin A."/>
            <person name="Bochicchio J."/>
            <person name="Borenstein D."/>
            <person name="Chapman S."/>
            <person name="Chen Z."/>
            <person name="Freedman E."/>
            <person name="Gellesch M."/>
            <person name="Goldberg J."/>
            <person name="Griggs A."/>
            <person name="Gujja S."/>
            <person name="Heilman E."/>
            <person name="Heiman D."/>
            <person name="Hepburn T."/>
            <person name="Howarth C."/>
            <person name="Jen D."/>
            <person name="Larson L."/>
            <person name="Mehta T."/>
            <person name="Park D."/>
            <person name="Pearson M."/>
            <person name="Roberts A."/>
            <person name="Saif S."/>
            <person name="Shenoy N."/>
            <person name="Sisk P."/>
            <person name="Stolte C."/>
            <person name="Sykes S."/>
            <person name="Thomson T."/>
            <person name="Walk T."/>
            <person name="White J."/>
            <person name="Yandava C."/>
            <person name="Burger G."/>
            <person name="Gray M.W."/>
            <person name="Holland P.W.H."/>
            <person name="King N."/>
            <person name="Lang F.B.F."/>
            <person name="Roger A.J."/>
            <person name="Ruiz-Trillo I."/>
            <person name="Lander E."/>
            <person name="Nusbaum C."/>
        </authorList>
    </citation>
    <scope>NUCLEOTIDE SEQUENCE [LARGE SCALE GENOMIC DNA]</scope>
    <source>
        <strain evidence="3 4">ATCC 50062</strain>
    </source>
</reference>
<feature type="coiled-coil region" evidence="1">
    <location>
        <begin position="409"/>
        <end position="572"/>
    </location>
</feature>
<dbReference type="OMA" id="WNEERND"/>
<gene>
    <name evidence="3" type="ORF">AMSG_07313</name>
</gene>
<dbReference type="STRING" id="461836.A0A0L0DG32"/>
<evidence type="ECO:0000256" key="2">
    <source>
        <dbReference type="SAM" id="MobiDB-lite"/>
    </source>
</evidence>
<evidence type="ECO:0000256" key="1">
    <source>
        <dbReference type="SAM" id="Coils"/>
    </source>
</evidence>
<organism evidence="3 4">
    <name type="scientific">Thecamonas trahens ATCC 50062</name>
    <dbReference type="NCBI Taxonomy" id="461836"/>
    <lineage>
        <taxon>Eukaryota</taxon>
        <taxon>Apusozoa</taxon>
        <taxon>Apusomonadida</taxon>
        <taxon>Apusomonadidae</taxon>
        <taxon>Thecamonas</taxon>
    </lineage>
</organism>
<protein>
    <submittedName>
        <fullName evidence="3">Uncharacterized protein</fullName>
    </submittedName>
</protein>
<accession>A0A0L0DG32</accession>
<feature type="region of interest" description="Disordered" evidence="2">
    <location>
        <begin position="125"/>
        <end position="152"/>
    </location>
</feature>
<evidence type="ECO:0000313" key="4">
    <source>
        <dbReference type="Proteomes" id="UP000054408"/>
    </source>
</evidence>
<proteinExistence type="predicted"/>
<dbReference type="Proteomes" id="UP000054408">
    <property type="component" value="Unassembled WGS sequence"/>
</dbReference>
<keyword evidence="4" id="KW-1185">Reference proteome</keyword>
<dbReference type="GeneID" id="25566252"/>
<feature type="coiled-coil region" evidence="1">
    <location>
        <begin position="321"/>
        <end position="359"/>
    </location>
</feature>
<evidence type="ECO:0000313" key="3">
    <source>
        <dbReference type="EMBL" id="KNC51302.1"/>
    </source>
</evidence>
<name>A0A0L0DG32_THETB</name>